<evidence type="ECO:0000313" key="2">
    <source>
        <dbReference type="EMBL" id="MBM7561188.1"/>
    </source>
</evidence>
<protein>
    <submittedName>
        <fullName evidence="2">Uncharacterized membrane protein YraQ (UPF0718 family)</fullName>
    </submittedName>
</protein>
<comment type="caution">
    <text evidence="2">The sequence shown here is derived from an EMBL/GenBank/DDBJ whole genome shotgun (WGS) entry which is preliminary data.</text>
</comment>
<name>A0ABS2MP58_9FIRM</name>
<dbReference type="Proteomes" id="UP000767854">
    <property type="component" value="Unassembled WGS sequence"/>
</dbReference>
<gene>
    <name evidence="2" type="ORF">JOC49_000705</name>
</gene>
<keyword evidence="3" id="KW-1185">Reference proteome</keyword>
<proteinExistence type="predicted"/>
<feature type="transmembrane region" description="Helical" evidence="1">
    <location>
        <begin position="41"/>
        <end position="60"/>
    </location>
</feature>
<reference evidence="2 3" key="1">
    <citation type="submission" date="2021-01" db="EMBL/GenBank/DDBJ databases">
        <title>Genomic Encyclopedia of Type Strains, Phase IV (KMG-IV): sequencing the most valuable type-strain genomes for metagenomic binning, comparative biology and taxonomic classification.</title>
        <authorList>
            <person name="Goeker M."/>
        </authorList>
    </citation>
    <scope>NUCLEOTIDE SEQUENCE [LARGE SCALE GENOMIC DNA]</scope>
    <source>
        <strain evidence="2 3">DSM 24436</strain>
    </source>
</reference>
<organism evidence="2 3">
    <name type="scientific">Fusibacter tunisiensis</name>
    <dbReference type="NCBI Taxonomy" id="1008308"/>
    <lineage>
        <taxon>Bacteria</taxon>
        <taxon>Bacillati</taxon>
        <taxon>Bacillota</taxon>
        <taxon>Clostridia</taxon>
        <taxon>Eubacteriales</taxon>
        <taxon>Eubacteriales Family XII. Incertae Sedis</taxon>
        <taxon>Fusibacter</taxon>
    </lineage>
</organism>
<keyword evidence="1" id="KW-0812">Transmembrane</keyword>
<dbReference type="EMBL" id="JAFBDT010000003">
    <property type="protein sequence ID" value="MBM7561188.1"/>
    <property type="molecule type" value="Genomic_DNA"/>
</dbReference>
<keyword evidence="1" id="KW-0472">Membrane</keyword>
<evidence type="ECO:0000313" key="3">
    <source>
        <dbReference type="Proteomes" id="UP000767854"/>
    </source>
</evidence>
<feature type="transmembrane region" description="Helical" evidence="1">
    <location>
        <begin position="67"/>
        <end position="89"/>
    </location>
</feature>
<feature type="transmembrane region" description="Helical" evidence="1">
    <location>
        <begin position="101"/>
        <end position="123"/>
    </location>
</feature>
<keyword evidence="1" id="KW-1133">Transmembrane helix</keyword>
<accession>A0ABS2MP58</accession>
<evidence type="ECO:0000256" key="1">
    <source>
        <dbReference type="SAM" id="Phobius"/>
    </source>
</evidence>
<dbReference type="RefSeq" id="WP_204662385.1">
    <property type="nucleotide sequence ID" value="NZ_JAFBDT010000003.1"/>
</dbReference>
<sequence>MIGLYAVAGLAIGISYVVDSKKTVEGLKKGWKKFSKSLPEYLKLLILISIVLLISEDYIIKYLGQENIFLGLMSSLLLGSITMMPGFIAYPLAKILIAKGVSYMVVAGFVTSLMLVGVVTYPLEKKYFGKKATVLRNIMSFGVAAGIALLMGIFYREVHLL</sequence>
<feature type="transmembrane region" description="Helical" evidence="1">
    <location>
        <begin position="135"/>
        <end position="155"/>
    </location>
</feature>